<dbReference type="KEGG" id="bsan:CHH28_06965"/>
<sequence>MRITKYLALIWLFMATSAHSFTVNIDNKDDPEGIVSIAQKVAPQYFFHAYEQTFPISIETLLSHSTIQWHHNDQVTESPSIAHLTGELGPDVKDRHDNDHIIIGSEALAHRPIGERNLIHDTPIYLTVRESQKRLYLIYSMLMPFSDCQIFRAKIYQQFHHSQAGKRRNFEWCNAAKHYGDWETTTVVLDNQNQPGKVLGIVTVAHGKEIFTPFDKVDASNGNGGWHPRIAVSLNTHGLYPKGSGKLHYTSKASDLKPLVGLYNTYAVTQPNWKIDWLQTIDLTSSEDLGQLVKFSQPAYRNSQGEPEGLVWNSWQAHRGNGVERLEGRNLENWQGRWGQTKSLATNMGQPSGNVPNVDDAILRHAAKDAANLLGGVNWFAKLFGGDAAIDVPKFNSPNSPWDSGWAKKDPFGNVYALAEDKYYAEQGESIKTINLIIEGYSLDQRRINLKQLKAIGQKNLHRWTVPVAAADSTYKGSHKPLQLNGKYWNTQRKKSEGSQLQHTRVQLQHDDSYVFSNPLGEIFWQHNGDGRYLVYQATGMDKSWNNRQDVIYLPITKRDGKRVTYRIFVQFKL</sequence>
<name>A0A222FHG5_9GAMM</name>
<gene>
    <name evidence="2" type="ORF">CHH28_06965</name>
</gene>
<evidence type="ECO:0000313" key="3">
    <source>
        <dbReference type="Proteomes" id="UP000202440"/>
    </source>
</evidence>
<dbReference type="AlphaFoldDB" id="A0A222FHG5"/>
<dbReference type="OrthoDB" id="9782725at2"/>
<organism evidence="2 3">
    <name type="scientific">Bacterioplanes sanyensis</name>
    <dbReference type="NCBI Taxonomy" id="1249553"/>
    <lineage>
        <taxon>Bacteria</taxon>
        <taxon>Pseudomonadati</taxon>
        <taxon>Pseudomonadota</taxon>
        <taxon>Gammaproteobacteria</taxon>
        <taxon>Oceanospirillales</taxon>
        <taxon>Oceanospirillaceae</taxon>
        <taxon>Bacterioplanes</taxon>
    </lineage>
</organism>
<protein>
    <submittedName>
        <fullName evidence="2">Uncharacterized protein</fullName>
    </submittedName>
</protein>
<dbReference type="Proteomes" id="UP000202440">
    <property type="component" value="Chromosome"/>
</dbReference>
<keyword evidence="3" id="KW-1185">Reference proteome</keyword>
<keyword evidence="1" id="KW-0732">Signal</keyword>
<evidence type="ECO:0000313" key="2">
    <source>
        <dbReference type="EMBL" id="ASP38428.1"/>
    </source>
</evidence>
<feature type="chain" id="PRO_5012465792" evidence="1">
    <location>
        <begin position="21"/>
        <end position="574"/>
    </location>
</feature>
<dbReference type="EMBL" id="CP022530">
    <property type="protein sequence ID" value="ASP38428.1"/>
    <property type="molecule type" value="Genomic_DNA"/>
</dbReference>
<reference evidence="2 3" key="1">
    <citation type="submission" date="2017-07" db="EMBL/GenBank/DDBJ databases">
        <title>Annotated genome sequence of Bacterioplanes sanyensis isolated from Red Sea.</title>
        <authorList>
            <person name="Rehman Z.U."/>
        </authorList>
    </citation>
    <scope>NUCLEOTIDE SEQUENCE [LARGE SCALE GENOMIC DNA]</scope>
    <source>
        <strain evidence="2 3">NV9</strain>
    </source>
</reference>
<proteinExistence type="predicted"/>
<evidence type="ECO:0000256" key="1">
    <source>
        <dbReference type="SAM" id="SignalP"/>
    </source>
</evidence>
<feature type="signal peptide" evidence="1">
    <location>
        <begin position="1"/>
        <end position="20"/>
    </location>
</feature>
<dbReference type="RefSeq" id="WP_094059622.1">
    <property type="nucleotide sequence ID" value="NZ_CP022530.1"/>
</dbReference>
<accession>A0A222FHG5</accession>